<accession>A0AAN9BU17</accession>
<name>A0AAN9BU17_9CAEN</name>
<gene>
    <name evidence="8" type="ORF">V1264_013724</name>
</gene>
<reference evidence="8 9" key="1">
    <citation type="submission" date="2024-02" db="EMBL/GenBank/DDBJ databases">
        <title>Chromosome-scale genome assembly of the rough periwinkle Littorina saxatilis.</title>
        <authorList>
            <person name="De Jode A."/>
            <person name="Faria R."/>
            <person name="Formenti G."/>
            <person name="Sims Y."/>
            <person name="Smith T.P."/>
            <person name="Tracey A."/>
            <person name="Wood J.M.D."/>
            <person name="Zagrodzka Z.B."/>
            <person name="Johannesson K."/>
            <person name="Butlin R.K."/>
            <person name="Leder E.H."/>
        </authorList>
    </citation>
    <scope>NUCLEOTIDE SEQUENCE [LARGE SCALE GENOMIC DNA]</scope>
    <source>
        <strain evidence="8">Snail1</strain>
        <tissue evidence="8">Muscle</tissue>
    </source>
</reference>
<evidence type="ECO:0000256" key="6">
    <source>
        <dbReference type="ARBA" id="ARBA00022801"/>
    </source>
</evidence>
<keyword evidence="9" id="KW-1185">Reference proteome</keyword>
<keyword evidence="7" id="KW-0862">Zinc</keyword>
<evidence type="ECO:0000256" key="5">
    <source>
        <dbReference type="ARBA" id="ARBA00022759"/>
    </source>
</evidence>
<comment type="similarity">
    <text evidence="2">Belongs to the endoribonuclease YbeY family.</text>
</comment>
<organism evidence="8 9">
    <name type="scientific">Littorina saxatilis</name>
    <dbReference type="NCBI Taxonomy" id="31220"/>
    <lineage>
        <taxon>Eukaryota</taxon>
        <taxon>Metazoa</taxon>
        <taxon>Spiralia</taxon>
        <taxon>Lophotrochozoa</taxon>
        <taxon>Mollusca</taxon>
        <taxon>Gastropoda</taxon>
        <taxon>Caenogastropoda</taxon>
        <taxon>Littorinimorpha</taxon>
        <taxon>Littorinoidea</taxon>
        <taxon>Littorinidae</taxon>
        <taxon>Littorina</taxon>
    </lineage>
</organism>
<dbReference type="AlphaFoldDB" id="A0AAN9BU17"/>
<evidence type="ECO:0000256" key="2">
    <source>
        <dbReference type="ARBA" id="ARBA00010875"/>
    </source>
</evidence>
<comment type="caution">
    <text evidence="8">The sequence shown here is derived from an EMBL/GenBank/DDBJ whole genome shotgun (WGS) entry which is preliminary data.</text>
</comment>
<dbReference type="GO" id="GO:0046872">
    <property type="term" value="F:metal ion binding"/>
    <property type="evidence" value="ECO:0007669"/>
    <property type="project" value="UniProtKB-KW"/>
</dbReference>
<dbReference type="GO" id="GO:0006364">
    <property type="term" value="P:rRNA processing"/>
    <property type="evidence" value="ECO:0007669"/>
    <property type="project" value="InterPro"/>
</dbReference>
<dbReference type="PANTHER" id="PTHR46986:SF1">
    <property type="entry name" value="ENDORIBONUCLEASE YBEY, CHLOROPLASTIC"/>
    <property type="match status" value="1"/>
</dbReference>
<evidence type="ECO:0000313" key="8">
    <source>
        <dbReference type="EMBL" id="KAK7109735.1"/>
    </source>
</evidence>
<dbReference type="SUPFAM" id="SSF55486">
    <property type="entry name" value="Metalloproteases ('zincins'), catalytic domain"/>
    <property type="match status" value="1"/>
</dbReference>
<proteinExistence type="inferred from homology"/>
<dbReference type="InterPro" id="IPR023091">
    <property type="entry name" value="MetalPrtase_cat_dom_sf_prd"/>
</dbReference>
<dbReference type="NCBIfam" id="TIGR00043">
    <property type="entry name" value="rRNA maturation RNase YbeY"/>
    <property type="match status" value="1"/>
</dbReference>
<dbReference type="HAMAP" id="MF_00009">
    <property type="entry name" value="Endoribonucl_YbeY"/>
    <property type="match status" value="1"/>
</dbReference>
<keyword evidence="6" id="KW-0378">Hydrolase</keyword>
<evidence type="ECO:0000256" key="7">
    <source>
        <dbReference type="ARBA" id="ARBA00022833"/>
    </source>
</evidence>
<dbReference type="InterPro" id="IPR002036">
    <property type="entry name" value="YbeY"/>
</dbReference>
<evidence type="ECO:0000256" key="3">
    <source>
        <dbReference type="ARBA" id="ARBA00022722"/>
    </source>
</evidence>
<dbReference type="GO" id="GO:0004519">
    <property type="term" value="F:endonuclease activity"/>
    <property type="evidence" value="ECO:0007669"/>
    <property type="project" value="UniProtKB-KW"/>
</dbReference>
<keyword evidence="3" id="KW-0540">Nuclease</keyword>
<dbReference type="EMBL" id="JBAMIC010000003">
    <property type="protein sequence ID" value="KAK7109735.1"/>
    <property type="molecule type" value="Genomic_DNA"/>
</dbReference>
<keyword evidence="4" id="KW-0479">Metal-binding</keyword>
<keyword evidence="5" id="KW-0255">Endonuclease</keyword>
<comment type="cofactor">
    <cofactor evidence="1">
        <name>Zn(2+)</name>
        <dbReference type="ChEBI" id="CHEBI:29105"/>
    </cofactor>
</comment>
<evidence type="ECO:0000313" key="9">
    <source>
        <dbReference type="Proteomes" id="UP001374579"/>
    </source>
</evidence>
<dbReference type="Pfam" id="PF02130">
    <property type="entry name" value="YbeY"/>
    <property type="match status" value="1"/>
</dbReference>
<dbReference type="Proteomes" id="UP001374579">
    <property type="component" value="Unassembled WGS sequence"/>
</dbReference>
<dbReference type="GO" id="GO:0004222">
    <property type="term" value="F:metalloendopeptidase activity"/>
    <property type="evidence" value="ECO:0007669"/>
    <property type="project" value="InterPro"/>
</dbReference>
<protein>
    <submittedName>
        <fullName evidence="8">Uncharacterized protein</fullName>
    </submittedName>
</protein>
<evidence type="ECO:0000256" key="4">
    <source>
        <dbReference type="ARBA" id="ARBA00022723"/>
    </source>
</evidence>
<evidence type="ECO:0000256" key="1">
    <source>
        <dbReference type="ARBA" id="ARBA00001947"/>
    </source>
</evidence>
<sequence>MTLVLKNLQTCVKLNMQQIGKDTNIIRRLMEIDKVDVSVLFVSDYYITKLNESFRKAEGPTDVLAFPVLEIAEPGSLPSASLNEEDNLGLGDIFLGTAYIQRQCESHGDDFNTVVMATITHGFHHLIGYDHETERQQQLMVKIEGSILESFNKLTGYQCKPLTVVGH</sequence>
<dbReference type="Gene3D" id="3.40.390.30">
    <property type="entry name" value="Metalloproteases ('zincins'), catalytic domain"/>
    <property type="match status" value="1"/>
</dbReference>
<dbReference type="PANTHER" id="PTHR46986">
    <property type="entry name" value="ENDORIBONUCLEASE YBEY, CHLOROPLASTIC"/>
    <property type="match status" value="1"/>
</dbReference>